<dbReference type="EMBL" id="LAZR01001077">
    <property type="protein sequence ID" value="KKN51142.1"/>
    <property type="molecule type" value="Genomic_DNA"/>
</dbReference>
<sequence length="296" mass="34981">MKNHLLNSLIPKIESKSESFAHKVIKQLLYKKILENNSNIIEASLEKYFKSRRADVYFKFNSGQEIVVEIQNSPITSKEITARTKDYNTRGIYVLWIVYGEGKCVGSPKNPTHIKNLKISPAEIRLHQLYRGRVYYVNIKYGEEKITATLPFGLHFTNSDSIAPILFRKGFISFFIRNVNFTYIPNWNILFTIYNNYKIARFYDQNINRILMETLKDIAIRYNVIRNKSYLKAKKTRKFFKLVCKGLGDEYGKIFIISTLLRLINKKKLILNEGYLRKYESRLKRKMKFKITKIKL</sequence>
<proteinExistence type="predicted"/>
<dbReference type="AlphaFoldDB" id="A0A0F9RMV8"/>
<protein>
    <recommendedName>
        <fullName evidence="1">Competence protein CoiA nuclease-like domain-containing protein</fullName>
    </recommendedName>
</protein>
<feature type="domain" description="Competence protein CoiA nuclease-like" evidence="1">
    <location>
        <begin position="18"/>
        <end position="99"/>
    </location>
</feature>
<dbReference type="Pfam" id="PF06054">
    <property type="entry name" value="CoiA_nuc"/>
    <property type="match status" value="1"/>
</dbReference>
<gene>
    <name evidence="2" type="ORF">LCGC14_0625620</name>
</gene>
<reference evidence="2" key="1">
    <citation type="journal article" date="2015" name="Nature">
        <title>Complex archaea that bridge the gap between prokaryotes and eukaryotes.</title>
        <authorList>
            <person name="Spang A."/>
            <person name="Saw J.H."/>
            <person name="Jorgensen S.L."/>
            <person name="Zaremba-Niedzwiedzka K."/>
            <person name="Martijn J."/>
            <person name="Lind A.E."/>
            <person name="van Eijk R."/>
            <person name="Schleper C."/>
            <person name="Guy L."/>
            <person name="Ettema T.J."/>
        </authorList>
    </citation>
    <scope>NUCLEOTIDE SEQUENCE</scope>
</reference>
<name>A0A0F9RMV8_9ZZZZ</name>
<evidence type="ECO:0000313" key="2">
    <source>
        <dbReference type="EMBL" id="KKN51142.1"/>
    </source>
</evidence>
<dbReference type="InterPro" id="IPR010330">
    <property type="entry name" value="CoiA_nuc"/>
</dbReference>
<comment type="caution">
    <text evidence="2">The sequence shown here is derived from an EMBL/GenBank/DDBJ whole genome shotgun (WGS) entry which is preliminary data.</text>
</comment>
<evidence type="ECO:0000259" key="1">
    <source>
        <dbReference type="Pfam" id="PF06054"/>
    </source>
</evidence>
<organism evidence="2">
    <name type="scientific">marine sediment metagenome</name>
    <dbReference type="NCBI Taxonomy" id="412755"/>
    <lineage>
        <taxon>unclassified sequences</taxon>
        <taxon>metagenomes</taxon>
        <taxon>ecological metagenomes</taxon>
    </lineage>
</organism>
<accession>A0A0F9RMV8</accession>